<dbReference type="EMBL" id="JAPFFF010000001">
    <property type="protein sequence ID" value="KAK8900581.1"/>
    <property type="molecule type" value="Genomic_DNA"/>
</dbReference>
<organism evidence="3 4">
    <name type="scientific">Tritrichomonas musculus</name>
    <dbReference type="NCBI Taxonomy" id="1915356"/>
    <lineage>
        <taxon>Eukaryota</taxon>
        <taxon>Metamonada</taxon>
        <taxon>Parabasalia</taxon>
        <taxon>Tritrichomonadida</taxon>
        <taxon>Tritrichomonadidae</taxon>
        <taxon>Tritrichomonas</taxon>
    </lineage>
</organism>
<feature type="region of interest" description="Disordered" evidence="1">
    <location>
        <begin position="468"/>
        <end position="488"/>
    </location>
</feature>
<dbReference type="Gene3D" id="3.90.190.10">
    <property type="entry name" value="Protein tyrosine phosphatase superfamily"/>
    <property type="match status" value="1"/>
</dbReference>
<proteinExistence type="predicted"/>
<comment type="caution">
    <text evidence="3">The sequence shown here is derived from an EMBL/GenBank/DDBJ whole genome shotgun (WGS) entry which is preliminary data.</text>
</comment>
<dbReference type="InterPro" id="IPR029021">
    <property type="entry name" value="Prot-tyrosine_phosphatase-like"/>
</dbReference>
<evidence type="ECO:0000259" key="2">
    <source>
        <dbReference type="Pfam" id="PF01331"/>
    </source>
</evidence>
<keyword evidence="4" id="KW-1185">Reference proteome</keyword>
<dbReference type="Pfam" id="PF01331">
    <property type="entry name" value="mRNA_cap_enzyme"/>
    <property type="match status" value="1"/>
</dbReference>
<reference evidence="3 4" key="1">
    <citation type="submission" date="2024-04" db="EMBL/GenBank/DDBJ databases">
        <title>Tritrichomonas musculus Genome.</title>
        <authorList>
            <person name="Alves-Ferreira E."/>
            <person name="Grigg M."/>
            <person name="Lorenzi H."/>
            <person name="Galac M."/>
        </authorList>
    </citation>
    <scope>NUCLEOTIDE SEQUENCE [LARGE SCALE GENOMIC DNA]</scope>
    <source>
        <strain evidence="3 4">EAF2021</strain>
    </source>
</reference>
<evidence type="ECO:0000313" key="4">
    <source>
        <dbReference type="Proteomes" id="UP001470230"/>
    </source>
</evidence>
<protein>
    <recommendedName>
        <fullName evidence="2">mRNA capping enzyme adenylation domain-containing protein</fullName>
    </recommendedName>
</protein>
<name>A0ABR2LB49_9EUKA</name>
<dbReference type="SUPFAM" id="SSF52799">
    <property type="entry name" value="(Phosphotyrosine protein) phosphatases II"/>
    <property type="match status" value="1"/>
</dbReference>
<dbReference type="Proteomes" id="UP001470230">
    <property type="component" value="Unassembled WGS sequence"/>
</dbReference>
<dbReference type="InterPro" id="IPR001339">
    <property type="entry name" value="mRNA_cap_enzyme_adenylation"/>
</dbReference>
<accession>A0ABR2LB49</accession>
<dbReference type="InterPro" id="IPR051029">
    <property type="entry name" value="mRNA_Capping_Enz/RNA_Phosphat"/>
</dbReference>
<sequence length="601" mass="69773">MYQNQYQNQYQKVQKTPFVPFFLPDGMRMTIKDMIDTLQGSSQRPLVIFLVHHPFNIPDPQQYPLEFKTIRIPKSHIPDGPDFSNFKEIVYNYLRMNPKGLIGISTNRRTDLCGYFVVRWLIEERMMSIKEAIGLYTRLIPHGLTNPKYLNSISEIYDERSTTSLSSVNSTASMSGFELPDSVGYDLPDDTTTAGDDSENLIPVTVTEESLRHFNRYYVLNRNEDPILTSVGVNVQPRETDQIMSDLRLLLNLQEKDFLVQPYIRFNGSVANKIQEDLHSLYMVMLEPPGRRCLLYITGPDRFLVGDNGFLKQVNLYLPEHEKRDQCLSSAILEGTLARESEDSVRTKFYITDVFLFDGDDVRNKPFDYRMGIIFNKIVKYRKEQQNKKYNTEQFEKDDLSIEIRPYLRLKYIDTIFENPSNFLNLSIDGLVFASKSPPTTRSQISFMWKSDSRDDITVQISILKPEEDDPEKNLDDENKSELDDKASKVEKEEKIVGKMYSTTAEDMVPAIVFKPVLPVLKKLDGKFIDIDIINSENRVLAVRGLSEHKSTSILENFYTMLARIQGNRYTQDDLKKDIHQIILLPRYIEEDRSKQHKKSQ</sequence>
<evidence type="ECO:0000256" key="1">
    <source>
        <dbReference type="SAM" id="MobiDB-lite"/>
    </source>
</evidence>
<dbReference type="Gene3D" id="3.30.470.30">
    <property type="entry name" value="DNA ligase/mRNA capping enzyme"/>
    <property type="match status" value="1"/>
</dbReference>
<dbReference type="SUPFAM" id="SSF56091">
    <property type="entry name" value="DNA ligase/mRNA capping enzyme, catalytic domain"/>
    <property type="match status" value="1"/>
</dbReference>
<dbReference type="PANTHER" id="PTHR10367">
    <property type="entry name" value="MRNA-CAPPING ENZYME"/>
    <property type="match status" value="1"/>
</dbReference>
<evidence type="ECO:0000313" key="3">
    <source>
        <dbReference type="EMBL" id="KAK8900581.1"/>
    </source>
</evidence>
<feature type="compositionally biased region" description="Basic and acidic residues" evidence="1">
    <location>
        <begin position="472"/>
        <end position="488"/>
    </location>
</feature>
<feature type="domain" description="mRNA capping enzyme adenylation" evidence="2">
    <location>
        <begin position="279"/>
        <end position="442"/>
    </location>
</feature>
<gene>
    <name evidence="3" type="ORF">M9Y10_002910</name>
</gene>
<dbReference type="PANTHER" id="PTHR10367:SF17">
    <property type="entry name" value="MRNA-CAPPING ENZYME"/>
    <property type="match status" value="1"/>
</dbReference>